<name>A0A3Q9GFK4_MORCA</name>
<proteinExistence type="predicted"/>
<dbReference type="AlphaFoldDB" id="A0A3Q9GFK4"/>
<dbReference type="EMBL" id="CP034662">
    <property type="protein sequence ID" value="AZQ94353.1"/>
    <property type="molecule type" value="Genomic_DNA"/>
</dbReference>
<sequence length="37" mass="4290">MPCLDDNDKTWGYICKSRYNADLCQRMTALKSINHLA</sequence>
<evidence type="ECO:0000313" key="2">
    <source>
        <dbReference type="Proteomes" id="UP000280228"/>
    </source>
</evidence>
<protein>
    <submittedName>
        <fullName evidence="1">Uncharacterized protein</fullName>
    </submittedName>
</protein>
<evidence type="ECO:0000313" key="1">
    <source>
        <dbReference type="EMBL" id="AZQ94353.1"/>
    </source>
</evidence>
<reference evidence="1 2" key="1">
    <citation type="submission" date="2018-12" db="EMBL/GenBank/DDBJ databases">
        <title>Persistence of Moraxella catarrhalis in Chronic Obstructive Pulmonary Disease and Regulation of the Hag/MID Adhesin.</title>
        <authorList>
            <person name="Murphy T."/>
            <person name="Zhao X."/>
            <person name="Vyas G."/>
            <person name="Aluvathingal J."/>
            <person name="Nadendla S."/>
            <person name="Tallon L."/>
            <person name="Tettelin H."/>
        </authorList>
    </citation>
    <scope>NUCLEOTIDE SEQUENCE [LARGE SCALE GENOMIC DNA]</scope>
    <source>
        <strain evidence="1 2">46P58B1</strain>
    </source>
</reference>
<gene>
    <name evidence="1" type="ORF">EJK53_0981</name>
</gene>
<dbReference type="Proteomes" id="UP000280228">
    <property type="component" value="Chromosome"/>
</dbReference>
<accession>A0A3Q9GFK4</accession>
<organism evidence="1 2">
    <name type="scientific">Moraxella catarrhalis</name>
    <name type="common">Branhamella catarrhalis</name>
    <dbReference type="NCBI Taxonomy" id="480"/>
    <lineage>
        <taxon>Bacteria</taxon>
        <taxon>Pseudomonadati</taxon>
        <taxon>Pseudomonadota</taxon>
        <taxon>Gammaproteobacteria</taxon>
        <taxon>Moraxellales</taxon>
        <taxon>Moraxellaceae</taxon>
        <taxon>Moraxella</taxon>
    </lineage>
</organism>